<keyword evidence="5 15" id="KW-0597">Phosphoprotein</keyword>
<dbReference type="InterPro" id="IPR036641">
    <property type="entry name" value="HPT_dom_sf"/>
</dbReference>
<dbReference type="Pfam" id="PF13426">
    <property type="entry name" value="PAS_9"/>
    <property type="match status" value="1"/>
</dbReference>
<dbReference type="Pfam" id="PF02518">
    <property type="entry name" value="HATPase_c"/>
    <property type="match status" value="1"/>
</dbReference>
<dbReference type="PANTHER" id="PTHR45339:SF1">
    <property type="entry name" value="HYBRID SIGNAL TRANSDUCTION HISTIDINE KINASE J"/>
    <property type="match status" value="1"/>
</dbReference>
<dbReference type="Pfam" id="PF01627">
    <property type="entry name" value="Hpt"/>
    <property type="match status" value="1"/>
</dbReference>
<dbReference type="Pfam" id="PF00512">
    <property type="entry name" value="HisKA"/>
    <property type="match status" value="1"/>
</dbReference>
<dbReference type="Gene3D" id="1.20.120.160">
    <property type="entry name" value="HPT domain"/>
    <property type="match status" value="1"/>
</dbReference>
<sequence length="1303" mass="148154">MEQYPVPENELERIRQLKSYELLGLGKDPDLDVFAQAACLITDCPAALIAMMEEDTQRIQSCVGMELDTVERRNTVCQYTIMSKDVLVIEDTFEDPRSATNPLIREGNIRFYAGVPLLDDEGNALGTICVIGFEPKSLSAKQVDSLGQLGKAVAKILLGKKRKVQAGYFEEVFHITNNMICVLDDQYCIKELNPAFSEALKIEKSKVLGASFFTLLDNHDEGFQERLKNIANITGGIQYTTVTSQDEGSDVVIEWYFKYDAATSEIFGFGRNVTSEREEQLKLAVSERKFRNFFENAIGLMSMHDMEGNILAVNEKGRNLLKYSEEEAKHLNLKQLVPTHHLQAFDDYLKRIIQNGEDSGMMILKSKDGEKIYWLYHNMLELDPEGKPYVVSTALNMTERIQLENDLLHTKQILEQTNTVAQVGGWEVNLDLHQVFWSDSTKLIHGVGKDFVPNFDHAVGFFDEDSQVKLTGIFEEATQRGCSFDVELRLRQQEGEIIWVRVKGIPEFDNGTCKRVFGIIQNIDTSKNLYLELERKEAMLRAFVDYVPASVAMFDRDFRYVSVSHQWMEDFHKDMDNILDQNLFDVFPNIPENRKNIYYDALEGKSYKNVDELIDVDDYEEPQHFNWEVRPWNLSDGSVGGIIIFTQNITESVAVNLELKKAKELADLASKAKSEFLANMSHEIRTPLNGVIGFSDLLLKTPLNDVQKQYLNYINESGSSLLNIINDILDFSKIESGKLELYIDKFNVYDLAHQVINVVLYQAQRKDVELLLNIEQGLPASIWVDEARIKQILINLLGNAVKFTEKGEIELKIEKRSSDESKIKLRFSVRDTGIGIPVEKQQRIFDAFTQEDSSVSKRYGGTGLGLTISNNLLKYMGSKLCLESELNKGSDFYFDLEIAYEEGGIEEDEELPLKRVLIVDDNANNRTIIQHMLTYRGVDSVLAENGLAALQLLMSGERFDVILMDYHMPILSGLETIEKIKELFYKQEESIPLIVLHTSSEEHEVISAFRQQERSYCLLKPIRSDELYLTLRKAIQQSKADVNHLGQDSDSGTTVYQQQARVLLADDNSVNMALNLRMMATIMPNAELIEVTNGGDAIEKCLHSKFDLILMDVQMPCVDGIEATKQIRLLTGYSAIPIIGITAGNVRGEREKCLEAGMSEFLPKPIRQHDLYTVLQQFIQKQVLEQKEDAVVDDHLDMDALKEQIGDDVSFKSFFLDLVIKEIKQAWFQLENVRESEDIERMKVILHKLRGTASTAGLKKLSILTSNLEKELSSSNPSLDLLDDIKQEIEIGLQLITNLLNEK</sequence>
<keyword evidence="6" id="KW-0808">Transferase</keyword>
<evidence type="ECO:0000259" key="18">
    <source>
        <dbReference type="PROSITE" id="PS50112"/>
    </source>
</evidence>
<dbReference type="SMART" id="SM00387">
    <property type="entry name" value="HATPase_c"/>
    <property type="match status" value="1"/>
</dbReference>
<dbReference type="InterPro" id="IPR013655">
    <property type="entry name" value="PAS_fold_3"/>
</dbReference>
<comment type="subcellular location">
    <subcellularLocation>
        <location evidence="2">Cell membrane</location>
        <topology evidence="2">Multi-pass membrane protein</topology>
    </subcellularLocation>
</comment>
<evidence type="ECO:0000256" key="14">
    <source>
        <dbReference type="PROSITE-ProRule" id="PRU00110"/>
    </source>
</evidence>
<dbReference type="InterPro" id="IPR001610">
    <property type="entry name" value="PAC"/>
</dbReference>
<feature type="domain" description="Response regulatory" evidence="17">
    <location>
        <begin position="915"/>
        <end position="1035"/>
    </location>
</feature>
<keyword evidence="22" id="KW-1185">Reference proteome</keyword>
<dbReference type="PROSITE" id="PS50110">
    <property type="entry name" value="RESPONSE_REGULATORY"/>
    <property type="match status" value="2"/>
</dbReference>
<dbReference type="InterPro" id="IPR003661">
    <property type="entry name" value="HisK_dim/P_dom"/>
</dbReference>
<organism evidence="21 22">
    <name type="scientific">Sphingobacterium kitahiroshimense</name>
    <dbReference type="NCBI Taxonomy" id="470446"/>
    <lineage>
        <taxon>Bacteria</taxon>
        <taxon>Pseudomonadati</taxon>
        <taxon>Bacteroidota</taxon>
        <taxon>Sphingobacteriia</taxon>
        <taxon>Sphingobacteriales</taxon>
        <taxon>Sphingobacteriaceae</taxon>
        <taxon>Sphingobacterium</taxon>
    </lineage>
</organism>
<dbReference type="EMBL" id="JBDJNQ010000004">
    <property type="protein sequence ID" value="MEN5377722.1"/>
    <property type="molecule type" value="Genomic_DNA"/>
</dbReference>
<dbReference type="SUPFAM" id="SSF55785">
    <property type="entry name" value="PYP-like sensor domain (PAS domain)"/>
    <property type="match status" value="4"/>
</dbReference>
<evidence type="ECO:0000313" key="21">
    <source>
        <dbReference type="EMBL" id="MEN5377722.1"/>
    </source>
</evidence>
<keyword evidence="11" id="KW-1133">Transmembrane helix</keyword>
<dbReference type="Pfam" id="PF00072">
    <property type="entry name" value="Response_reg"/>
    <property type="match status" value="2"/>
</dbReference>
<dbReference type="CDD" id="cd16922">
    <property type="entry name" value="HATPase_EvgS-ArcB-TorS-like"/>
    <property type="match status" value="1"/>
</dbReference>
<evidence type="ECO:0000256" key="4">
    <source>
        <dbReference type="ARBA" id="ARBA00022475"/>
    </source>
</evidence>
<dbReference type="InterPro" id="IPR004358">
    <property type="entry name" value="Sig_transdc_His_kin-like_C"/>
</dbReference>
<dbReference type="CDD" id="cd17546">
    <property type="entry name" value="REC_hyHK_CKI1_RcsC-like"/>
    <property type="match status" value="2"/>
</dbReference>
<evidence type="ECO:0000313" key="22">
    <source>
        <dbReference type="Proteomes" id="UP001409291"/>
    </source>
</evidence>
<dbReference type="Gene3D" id="3.30.450.40">
    <property type="match status" value="1"/>
</dbReference>
<dbReference type="Gene3D" id="1.10.287.130">
    <property type="match status" value="1"/>
</dbReference>
<dbReference type="SUPFAM" id="SSF47384">
    <property type="entry name" value="Homodimeric domain of signal transducing histidine kinase"/>
    <property type="match status" value="1"/>
</dbReference>
<proteinExistence type="predicted"/>
<dbReference type="Proteomes" id="UP001409291">
    <property type="component" value="Unassembled WGS sequence"/>
</dbReference>
<evidence type="ECO:0000256" key="5">
    <source>
        <dbReference type="ARBA" id="ARBA00022553"/>
    </source>
</evidence>
<dbReference type="InterPro" id="IPR036097">
    <property type="entry name" value="HisK_dim/P_sf"/>
</dbReference>
<evidence type="ECO:0000256" key="12">
    <source>
        <dbReference type="ARBA" id="ARBA00023012"/>
    </source>
</evidence>
<evidence type="ECO:0000256" key="9">
    <source>
        <dbReference type="ARBA" id="ARBA00022777"/>
    </source>
</evidence>
<dbReference type="PRINTS" id="PR00344">
    <property type="entry name" value="BCTRLSENSOR"/>
</dbReference>
<feature type="domain" description="Response regulatory" evidence="17">
    <location>
        <begin position="1061"/>
        <end position="1179"/>
    </location>
</feature>
<dbReference type="InterPro" id="IPR005467">
    <property type="entry name" value="His_kinase_dom"/>
</dbReference>
<feature type="domain" description="PAS" evidence="18">
    <location>
        <begin position="286"/>
        <end position="356"/>
    </location>
</feature>
<evidence type="ECO:0000256" key="15">
    <source>
        <dbReference type="PROSITE-ProRule" id="PRU00169"/>
    </source>
</evidence>
<feature type="modified residue" description="Phosphohistidine" evidence="14">
    <location>
        <position position="1247"/>
    </location>
</feature>
<evidence type="ECO:0000256" key="3">
    <source>
        <dbReference type="ARBA" id="ARBA00012438"/>
    </source>
</evidence>
<accession>A0ABV0BWI9</accession>
<evidence type="ECO:0000256" key="8">
    <source>
        <dbReference type="ARBA" id="ARBA00022741"/>
    </source>
</evidence>
<dbReference type="InterPro" id="IPR000700">
    <property type="entry name" value="PAS-assoc_C"/>
</dbReference>
<evidence type="ECO:0000259" key="17">
    <source>
        <dbReference type="PROSITE" id="PS50110"/>
    </source>
</evidence>
<keyword evidence="12" id="KW-0902">Two-component regulatory system</keyword>
<feature type="modified residue" description="4-aspartylphosphate" evidence="15">
    <location>
        <position position="1112"/>
    </location>
</feature>
<dbReference type="RefSeq" id="WP_346581241.1">
    <property type="nucleotide sequence ID" value="NZ_JBDJLH010000002.1"/>
</dbReference>
<evidence type="ECO:0000259" key="19">
    <source>
        <dbReference type="PROSITE" id="PS50113"/>
    </source>
</evidence>
<dbReference type="Gene3D" id="3.30.450.20">
    <property type="entry name" value="PAS domain"/>
    <property type="match status" value="4"/>
</dbReference>
<dbReference type="PANTHER" id="PTHR45339">
    <property type="entry name" value="HYBRID SIGNAL TRANSDUCTION HISTIDINE KINASE J"/>
    <property type="match status" value="1"/>
</dbReference>
<dbReference type="InterPro" id="IPR029016">
    <property type="entry name" value="GAF-like_dom_sf"/>
</dbReference>
<evidence type="ECO:0000256" key="6">
    <source>
        <dbReference type="ARBA" id="ARBA00022679"/>
    </source>
</evidence>
<comment type="catalytic activity">
    <reaction evidence="1">
        <text>ATP + protein L-histidine = ADP + protein N-phospho-L-histidine.</text>
        <dbReference type="EC" id="2.7.13.3"/>
    </reaction>
</comment>
<dbReference type="SUPFAM" id="SSF52172">
    <property type="entry name" value="CheY-like"/>
    <property type="match status" value="2"/>
</dbReference>
<feature type="domain" description="HPt" evidence="20">
    <location>
        <begin position="1208"/>
        <end position="1303"/>
    </location>
</feature>
<evidence type="ECO:0000256" key="2">
    <source>
        <dbReference type="ARBA" id="ARBA00004651"/>
    </source>
</evidence>
<dbReference type="SMART" id="SM00388">
    <property type="entry name" value="HisKA"/>
    <property type="match status" value="1"/>
</dbReference>
<dbReference type="Pfam" id="PF08447">
    <property type="entry name" value="PAS_3"/>
    <property type="match status" value="1"/>
</dbReference>
<feature type="domain" description="PAC" evidence="19">
    <location>
        <begin position="484"/>
        <end position="535"/>
    </location>
</feature>
<dbReference type="InterPro" id="IPR003594">
    <property type="entry name" value="HATPase_dom"/>
</dbReference>
<dbReference type="PROSITE" id="PS50113">
    <property type="entry name" value="PAC"/>
    <property type="match status" value="1"/>
</dbReference>
<reference evidence="21 22" key="1">
    <citation type="submission" date="2024-04" db="EMBL/GenBank/DDBJ databases">
        <title>WGS of bacteria from Torrens River.</title>
        <authorList>
            <person name="Wyrsch E.R."/>
            <person name="Drigo B."/>
        </authorList>
    </citation>
    <scope>NUCLEOTIDE SEQUENCE [LARGE SCALE GENOMIC DNA]</scope>
    <source>
        <strain evidence="21 22">TWI391</strain>
    </source>
</reference>
<dbReference type="CDD" id="cd00130">
    <property type="entry name" value="PAS"/>
    <property type="match status" value="1"/>
</dbReference>
<keyword evidence="10" id="KW-0067">ATP-binding</keyword>
<dbReference type="PROSITE" id="PS50112">
    <property type="entry name" value="PAS"/>
    <property type="match status" value="1"/>
</dbReference>
<dbReference type="InterPro" id="IPR011006">
    <property type="entry name" value="CheY-like_superfamily"/>
</dbReference>
<evidence type="ECO:0000259" key="16">
    <source>
        <dbReference type="PROSITE" id="PS50109"/>
    </source>
</evidence>
<evidence type="ECO:0000256" key="11">
    <source>
        <dbReference type="ARBA" id="ARBA00022989"/>
    </source>
</evidence>
<evidence type="ECO:0000259" key="20">
    <source>
        <dbReference type="PROSITE" id="PS50894"/>
    </source>
</evidence>
<evidence type="ECO:0000256" key="7">
    <source>
        <dbReference type="ARBA" id="ARBA00022692"/>
    </source>
</evidence>
<feature type="domain" description="Histidine kinase" evidence="16">
    <location>
        <begin position="679"/>
        <end position="900"/>
    </location>
</feature>
<dbReference type="Pfam" id="PF00989">
    <property type="entry name" value="PAS"/>
    <property type="match status" value="1"/>
</dbReference>
<dbReference type="Pfam" id="PF08448">
    <property type="entry name" value="PAS_4"/>
    <property type="match status" value="1"/>
</dbReference>
<dbReference type="InterPro" id="IPR013767">
    <property type="entry name" value="PAS_fold"/>
</dbReference>
<dbReference type="InterPro" id="IPR003018">
    <property type="entry name" value="GAF"/>
</dbReference>
<dbReference type="Gene3D" id="3.40.50.2300">
    <property type="match status" value="2"/>
</dbReference>
<dbReference type="SUPFAM" id="SSF55874">
    <property type="entry name" value="ATPase domain of HSP90 chaperone/DNA topoisomerase II/histidine kinase"/>
    <property type="match status" value="1"/>
</dbReference>
<keyword evidence="13" id="KW-0472">Membrane</keyword>
<dbReference type="InterPro" id="IPR013656">
    <property type="entry name" value="PAS_4"/>
</dbReference>
<evidence type="ECO:0000256" key="10">
    <source>
        <dbReference type="ARBA" id="ARBA00022840"/>
    </source>
</evidence>
<dbReference type="PROSITE" id="PS50894">
    <property type="entry name" value="HPT"/>
    <property type="match status" value="1"/>
</dbReference>
<dbReference type="SUPFAM" id="SSF47226">
    <property type="entry name" value="Histidine-containing phosphotransfer domain, HPT domain"/>
    <property type="match status" value="1"/>
</dbReference>
<dbReference type="EC" id="2.7.13.3" evidence="3"/>
<dbReference type="Gene3D" id="3.30.565.10">
    <property type="entry name" value="Histidine kinase-like ATPase, C-terminal domain"/>
    <property type="match status" value="1"/>
</dbReference>
<dbReference type="InterPro" id="IPR035965">
    <property type="entry name" value="PAS-like_dom_sf"/>
</dbReference>
<name>A0ABV0BWI9_9SPHI</name>
<keyword evidence="8" id="KW-0547">Nucleotide-binding</keyword>
<dbReference type="SMART" id="SM00448">
    <property type="entry name" value="REC"/>
    <property type="match status" value="2"/>
</dbReference>
<dbReference type="InterPro" id="IPR000014">
    <property type="entry name" value="PAS"/>
</dbReference>
<dbReference type="Pfam" id="PF01590">
    <property type="entry name" value="GAF"/>
    <property type="match status" value="1"/>
</dbReference>
<comment type="caution">
    <text evidence="21">The sequence shown here is derived from an EMBL/GenBank/DDBJ whole genome shotgun (WGS) entry which is preliminary data.</text>
</comment>
<gene>
    <name evidence="21" type="ORF">ABE541_10645</name>
</gene>
<keyword evidence="9" id="KW-0418">Kinase</keyword>
<dbReference type="InterPro" id="IPR036890">
    <property type="entry name" value="HATPase_C_sf"/>
</dbReference>
<dbReference type="InterPro" id="IPR008207">
    <property type="entry name" value="Sig_transdc_His_kin_Hpt_dom"/>
</dbReference>
<feature type="modified residue" description="4-aspartylphosphate" evidence="15">
    <location>
        <position position="965"/>
    </location>
</feature>
<keyword evidence="4" id="KW-1003">Cell membrane</keyword>
<protein>
    <recommendedName>
        <fullName evidence="3">histidine kinase</fullName>
        <ecNumber evidence="3">2.7.13.3</ecNumber>
    </recommendedName>
</protein>
<dbReference type="SMART" id="SM00086">
    <property type="entry name" value="PAC"/>
    <property type="match status" value="2"/>
</dbReference>
<dbReference type="PROSITE" id="PS50109">
    <property type="entry name" value="HIS_KIN"/>
    <property type="match status" value="1"/>
</dbReference>
<dbReference type="NCBIfam" id="TIGR00229">
    <property type="entry name" value="sensory_box"/>
    <property type="match status" value="1"/>
</dbReference>
<keyword evidence="7" id="KW-0812">Transmembrane</keyword>
<dbReference type="SMART" id="SM00091">
    <property type="entry name" value="PAS"/>
    <property type="match status" value="3"/>
</dbReference>
<dbReference type="SMART" id="SM00065">
    <property type="entry name" value="GAF"/>
    <property type="match status" value="1"/>
</dbReference>
<dbReference type="CDD" id="cd00082">
    <property type="entry name" value="HisKA"/>
    <property type="match status" value="1"/>
</dbReference>
<evidence type="ECO:0000256" key="1">
    <source>
        <dbReference type="ARBA" id="ARBA00000085"/>
    </source>
</evidence>
<dbReference type="SUPFAM" id="SSF55781">
    <property type="entry name" value="GAF domain-like"/>
    <property type="match status" value="1"/>
</dbReference>
<evidence type="ECO:0000256" key="13">
    <source>
        <dbReference type="ARBA" id="ARBA00023136"/>
    </source>
</evidence>
<dbReference type="InterPro" id="IPR001789">
    <property type="entry name" value="Sig_transdc_resp-reg_receiver"/>
</dbReference>